<dbReference type="GO" id="GO:0008046">
    <property type="term" value="F:axon guidance receptor activity"/>
    <property type="evidence" value="ECO:0007669"/>
    <property type="project" value="TreeGrafter"/>
</dbReference>
<dbReference type="SUPFAM" id="SSF48726">
    <property type="entry name" value="Immunoglobulin"/>
    <property type="match status" value="2"/>
</dbReference>
<name>A0AAF3FLS8_9BILA</name>
<dbReference type="PANTHER" id="PTHR45080:SF8">
    <property type="entry name" value="IG-LIKE DOMAIN-CONTAINING PROTEIN"/>
    <property type="match status" value="1"/>
</dbReference>
<evidence type="ECO:0000256" key="3">
    <source>
        <dbReference type="ARBA" id="ARBA00023319"/>
    </source>
</evidence>
<dbReference type="InterPro" id="IPR003599">
    <property type="entry name" value="Ig_sub"/>
</dbReference>
<dbReference type="InterPro" id="IPR036116">
    <property type="entry name" value="FN3_sf"/>
</dbReference>
<feature type="chain" id="PRO_5041973110" evidence="4">
    <location>
        <begin position="25"/>
        <end position="477"/>
    </location>
</feature>
<dbReference type="SMART" id="SM00409">
    <property type="entry name" value="IG"/>
    <property type="match status" value="3"/>
</dbReference>
<dbReference type="CDD" id="cd00063">
    <property type="entry name" value="FN3"/>
    <property type="match status" value="1"/>
</dbReference>
<dbReference type="GO" id="GO:0005886">
    <property type="term" value="C:plasma membrane"/>
    <property type="evidence" value="ECO:0007669"/>
    <property type="project" value="TreeGrafter"/>
</dbReference>
<accession>A0AAF3FLS8</accession>
<dbReference type="InterPro" id="IPR007110">
    <property type="entry name" value="Ig-like_dom"/>
</dbReference>
<feature type="signal peptide" evidence="4">
    <location>
        <begin position="1"/>
        <end position="24"/>
    </location>
</feature>
<dbReference type="InterPro" id="IPR036179">
    <property type="entry name" value="Ig-like_dom_sf"/>
</dbReference>
<dbReference type="InterPro" id="IPR013783">
    <property type="entry name" value="Ig-like_fold"/>
</dbReference>
<dbReference type="InterPro" id="IPR013151">
    <property type="entry name" value="Immunoglobulin_dom"/>
</dbReference>
<dbReference type="GO" id="GO:0030424">
    <property type="term" value="C:axon"/>
    <property type="evidence" value="ECO:0007669"/>
    <property type="project" value="TreeGrafter"/>
</dbReference>
<protein>
    <submittedName>
        <fullName evidence="7">Ig-like domain-containing protein</fullName>
    </submittedName>
</protein>
<dbReference type="AlphaFoldDB" id="A0AAF3FLS8"/>
<dbReference type="GO" id="GO:0050808">
    <property type="term" value="P:synapse organization"/>
    <property type="evidence" value="ECO:0007669"/>
    <property type="project" value="TreeGrafter"/>
</dbReference>
<dbReference type="Proteomes" id="UP000887575">
    <property type="component" value="Unassembled WGS sequence"/>
</dbReference>
<keyword evidence="2" id="KW-1015">Disulfide bond</keyword>
<dbReference type="Gene3D" id="2.60.40.10">
    <property type="entry name" value="Immunoglobulins"/>
    <property type="match status" value="4"/>
</dbReference>
<dbReference type="GO" id="GO:0043025">
    <property type="term" value="C:neuronal cell body"/>
    <property type="evidence" value="ECO:0007669"/>
    <property type="project" value="TreeGrafter"/>
</dbReference>
<dbReference type="SMART" id="SM00408">
    <property type="entry name" value="IGc2"/>
    <property type="match status" value="2"/>
</dbReference>
<evidence type="ECO:0000256" key="2">
    <source>
        <dbReference type="ARBA" id="ARBA00023157"/>
    </source>
</evidence>
<keyword evidence="3" id="KW-0393">Immunoglobulin domain</keyword>
<feature type="domain" description="Ig-like" evidence="5">
    <location>
        <begin position="41"/>
        <end position="135"/>
    </location>
</feature>
<keyword evidence="1 4" id="KW-0732">Signal</keyword>
<dbReference type="InterPro" id="IPR003598">
    <property type="entry name" value="Ig_sub2"/>
</dbReference>
<dbReference type="InterPro" id="IPR003961">
    <property type="entry name" value="FN3_dom"/>
</dbReference>
<keyword evidence="6" id="KW-1185">Reference proteome</keyword>
<evidence type="ECO:0000259" key="5">
    <source>
        <dbReference type="PROSITE" id="PS50835"/>
    </source>
</evidence>
<dbReference type="GO" id="GO:0007156">
    <property type="term" value="P:homophilic cell adhesion via plasma membrane adhesion molecules"/>
    <property type="evidence" value="ECO:0007669"/>
    <property type="project" value="TreeGrafter"/>
</dbReference>
<sequence>MRDVQLEKSWIFLVLLILVGLSSGDDVKDSKEESDNKLRVDGSQFVVRARSKFVVSCVFAAEEISDLADIQWKTGKGKSIDGETSSSIFTIALVEHRTGHKKRNLHFSMIEQKDEGDYVCEAKDLDGKIHQRKINIKVLAPVDWTDTSKVVGGLVGEPLTIDCSARGSPPPSIQITDENGEPLNEELFTIAGNDVTVRSLSKDFDGKVVSCVALQILNDLDTTSTELRDVTIDVWHVPEFPAEKIDRYAITGRQAILPCNVTSSNPPPAHFFFFKDGKELKDSDEKYDLVVDVKEHSAALIIKSVTIDDLGEYRCDVNNRKATGSLEINLKEASPPDVVKATVEKTSRHSILWKIDCDEDEGELAVQRIDIDFVRRSLLKKGDPDNESDEYDDRGDEHIWKTQALNIRKNKSDNDLYEISGLRSDTDYSFRFRAVSEAGEGDLVEVEARTEGDEMLAAASSSLSIFLIPIFLIFQFL</sequence>
<dbReference type="PROSITE" id="PS50835">
    <property type="entry name" value="IG_LIKE"/>
    <property type="match status" value="2"/>
</dbReference>
<reference evidence="7" key="1">
    <citation type="submission" date="2024-02" db="UniProtKB">
        <authorList>
            <consortium name="WormBaseParasite"/>
        </authorList>
    </citation>
    <scope>IDENTIFICATION</scope>
</reference>
<dbReference type="Pfam" id="PF00047">
    <property type="entry name" value="ig"/>
    <property type="match status" value="1"/>
</dbReference>
<evidence type="ECO:0000256" key="4">
    <source>
        <dbReference type="SAM" id="SignalP"/>
    </source>
</evidence>
<dbReference type="Pfam" id="PF13927">
    <property type="entry name" value="Ig_3"/>
    <property type="match status" value="1"/>
</dbReference>
<dbReference type="SMART" id="SM00060">
    <property type="entry name" value="FN3"/>
    <property type="match status" value="1"/>
</dbReference>
<dbReference type="InterPro" id="IPR050958">
    <property type="entry name" value="Cell_Adh-Cytoskel_Orgn"/>
</dbReference>
<dbReference type="SUPFAM" id="SSF49265">
    <property type="entry name" value="Fibronectin type III"/>
    <property type="match status" value="1"/>
</dbReference>
<evidence type="ECO:0000313" key="7">
    <source>
        <dbReference type="WBParaSite" id="MBELARI_LOCUS7707"/>
    </source>
</evidence>
<organism evidence="6 7">
    <name type="scientific">Mesorhabditis belari</name>
    <dbReference type="NCBI Taxonomy" id="2138241"/>
    <lineage>
        <taxon>Eukaryota</taxon>
        <taxon>Metazoa</taxon>
        <taxon>Ecdysozoa</taxon>
        <taxon>Nematoda</taxon>
        <taxon>Chromadorea</taxon>
        <taxon>Rhabditida</taxon>
        <taxon>Rhabditina</taxon>
        <taxon>Rhabditomorpha</taxon>
        <taxon>Rhabditoidea</taxon>
        <taxon>Rhabditidae</taxon>
        <taxon>Mesorhabditinae</taxon>
        <taxon>Mesorhabditis</taxon>
    </lineage>
</organism>
<proteinExistence type="predicted"/>
<dbReference type="PANTHER" id="PTHR45080">
    <property type="entry name" value="CONTACTIN 5"/>
    <property type="match status" value="1"/>
</dbReference>
<evidence type="ECO:0000256" key="1">
    <source>
        <dbReference type="ARBA" id="ARBA00022729"/>
    </source>
</evidence>
<feature type="domain" description="Ig-like" evidence="5">
    <location>
        <begin position="238"/>
        <end position="331"/>
    </location>
</feature>
<dbReference type="WBParaSite" id="MBELARI_LOCUS7707">
    <property type="protein sequence ID" value="MBELARI_LOCUS7707"/>
    <property type="gene ID" value="MBELARI_LOCUS7707"/>
</dbReference>
<evidence type="ECO:0000313" key="6">
    <source>
        <dbReference type="Proteomes" id="UP000887575"/>
    </source>
</evidence>